<sequence length="135" mass="15403">MAEYNVNKGIGRSPEFKGLKSQYLFVFAGGLLALFVVFVIMYMAGIGQWVCIGFGVIAASVLVWATFRMNAKYGEWGLMKLQALRRHPRYIINRRKFLRLFSLTSKKEAYEKCNENSHAGKQVPAACRGERLHHQ</sequence>
<feature type="transmembrane region" description="Helical" evidence="1">
    <location>
        <begin position="21"/>
        <end position="40"/>
    </location>
</feature>
<protein>
    <submittedName>
        <fullName evidence="2">DUF4133 domain-containing protein</fullName>
    </submittedName>
</protein>
<gene>
    <name evidence="2" type="ORF">LI194_00310</name>
</gene>
<evidence type="ECO:0000313" key="3">
    <source>
        <dbReference type="Proteomes" id="UP001198806"/>
    </source>
</evidence>
<feature type="transmembrane region" description="Helical" evidence="1">
    <location>
        <begin position="46"/>
        <end position="67"/>
    </location>
</feature>
<dbReference type="InterPro" id="IPR025407">
    <property type="entry name" value="DUF4133"/>
</dbReference>
<comment type="caution">
    <text evidence="2">The sequence shown here is derived from an EMBL/GenBank/DDBJ whole genome shotgun (WGS) entry which is preliminary data.</text>
</comment>
<keyword evidence="1" id="KW-0812">Transmembrane</keyword>
<proteinExistence type="predicted"/>
<reference evidence="2" key="1">
    <citation type="submission" date="2021-10" db="EMBL/GenBank/DDBJ databases">
        <title>Collection of gut derived symbiotic bacterial strains cultured from healthy donors.</title>
        <authorList>
            <person name="Lin H."/>
            <person name="Littmann E."/>
            <person name="Kohout C."/>
            <person name="Pamer E.G."/>
        </authorList>
    </citation>
    <scope>NUCLEOTIDE SEQUENCE</scope>
    <source>
        <strain evidence="2">DFI.2.94</strain>
    </source>
</reference>
<dbReference type="AlphaFoldDB" id="A0AAP2Q3H8"/>
<evidence type="ECO:0000313" key="2">
    <source>
        <dbReference type="EMBL" id="MCB6516239.1"/>
    </source>
</evidence>
<evidence type="ECO:0000256" key="1">
    <source>
        <dbReference type="SAM" id="Phobius"/>
    </source>
</evidence>
<name>A0AAP2Q3H8_PARDI</name>
<dbReference type="EMBL" id="JAJCNI010000001">
    <property type="protein sequence ID" value="MCB6516239.1"/>
    <property type="molecule type" value="Genomic_DNA"/>
</dbReference>
<accession>A0AAP2Q3H8</accession>
<dbReference type="RefSeq" id="WP_044134202.1">
    <property type="nucleotide sequence ID" value="NZ_JAHOOC010000004.1"/>
</dbReference>
<keyword evidence="1" id="KW-1133">Transmembrane helix</keyword>
<dbReference type="Proteomes" id="UP001198806">
    <property type="component" value="Unassembled WGS sequence"/>
</dbReference>
<organism evidence="2 3">
    <name type="scientific">Parabacteroides distasonis</name>
    <dbReference type="NCBI Taxonomy" id="823"/>
    <lineage>
        <taxon>Bacteria</taxon>
        <taxon>Pseudomonadati</taxon>
        <taxon>Bacteroidota</taxon>
        <taxon>Bacteroidia</taxon>
        <taxon>Bacteroidales</taxon>
        <taxon>Tannerellaceae</taxon>
        <taxon>Parabacteroides</taxon>
    </lineage>
</organism>
<keyword evidence="1" id="KW-0472">Membrane</keyword>
<dbReference type="Pfam" id="PF13571">
    <property type="entry name" value="DUF4133"/>
    <property type="match status" value="1"/>
</dbReference>